<gene>
    <name evidence="11" type="ORF">SAMN05421640_0712</name>
</gene>
<evidence type="ECO:0000256" key="9">
    <source>
        <dbReference type="ARBA" id="ARBA00031636"/>
    </source>
</evidence>
<feature type="transmembrane region" description="Helical" evidence="10">
    <location>
        <begin position="89"/>
        <end position="107"/>
    </location>
</feature>
<keyword evidence="5 10" id="KW-0812">Transmembrane</keyword>
<dbReference type="Proteomes" id="UP000198393">
    <property type="component" value="Unassembled WGS sequence"/>
</dbReference>
<evidence type="ECO:0000256" key="3">
    <source>
        <dbReference type="ARBA" id="ARBA00022449"/>
    </source>
</evidence>
<dbReference type="GO" id="GO:0015297">
    <property type="term" value="F:antiporter activity"/>
    <property type="evidence" value="ECO:0007669"/>
    <property type="project" value="UniProtKB-KW"/>
</dbReference>
<sequence>MTLKEHLRKNIVLSLPVIIGQLGHIMVGVADSIMVGRLGVIPLAAATFAGTIYHILMLFGIGVSYAITPKVAAADVKNSSKLLRYLQDGFFMNLGLGLILFALGYFASHFLHYFGQEVPVAQAAGPYLVIMCGSLIPLMIFQTFRQYAEGLSDTFSPMIVSVFANLLNVFFNYMLIYGKLGAPALGLNGAGIATLMARVLMFALMIWWIRKKCVGFEWKFKWNGIKELLRIGVPSGMQYVFEVGAFATAAIMVGWISAEALAAHNIALNLAAISYMAATGLAAASTIRIGNQMGLKDRRNLRIAGFSSFGLVTIFMGTCAMIFIVFRNQLPALYIENEAVQQMASVLLIIAAAFQISDGVQAVGLGVLRGLQDVKIPTIITFVSYWLIAIPTGYVFAFILDWGVNGVWYALSLGLTIAGVFNMWRFNRLSKKIKFV</sequence>
<keyword evidence="12" id="KW-1185">Reference proteome</keyword>
<dbReference type="PANTHER" id="PTHR43298:SF2">
    <property type="entry name" value="FMN_FAD EXPORTER YEEO-RELATED"/>
    <property type="match status" value="1"/>
</dbReference>
<feature type="transmembrane region" description="Helical" evidence="10">
    <location>
        <begin position="127"/>
        <end position="144"/>
    </location>
</feature>
<evidence type="ECO:0000256" key="1">
    <source>
        <dbReference type="ARBA" id="ARBA00004651"/>
    </source>
</evidence>
<evidence type="ECO:0000256" key="6">
    <source>
        <dbReference type="ARBA" id="ARBA00022989"/>
    </source>
</evidence>
<dbReference type="NCBIfam" id="TIGR00797">
    <property type="entry name" value="matE"/>
    <property type="match status" value="1"/>
</dbReference>
<feature type="transmembrane region" description="Helical" evidence="10">
    <location>
        <begin position="379"/>
        <end position="400"/>
    </location>
</feature>
<keyword evidence="6 10" id="KW-1133">Transmembrane helix</keyword>
<dbReference type="CDD" id="cd13131">
    <property type="entry name" value="MATE_NorM_like"/>
    <property type="match status" value="1"/>
</dbReference>
<organism evidence="11 12">
    <name type="scientific">Ekhidna lutea</name>
    <dbReference type="NCBI Taxonomy" id="447679"/>
    <lineage>
        <taxon>Bacteria</taxon>
        <taxon>Pseudomonadati</taxon>
        <taxon>Bacteroidota</taxon>
        <taxon>Cytophagia</taxon>
        <taxon>Cytophagales</taxon>
        <taxon>Reichenbachiellaceae</taxon>
        <taxon>Ekhidna</taxon>
    </lineage>
</organism>
<dbReference type="InterPro" id="IPR048279">
    <property type="entry name" value="MdtK-like"/>
</dbReference>
<dbReference type="GO" id="GO:0006811">
    <property type="term" value="P:monoatomic ion transport"/>
    <property type="evidence" value="ECO:0007669"/>
    <property type="project" value="UniProtKB-KW"/>
</dbReference>
<keyword evidence="2" id="KW-0813">Transport</keyword>
<dbReference type="Pfam" id="PF01554">
    <property type="entry name" value="MatE"/>
    <property type="match status" value="2"/>
</dbReference>
<comment type="subcellular location">
    <subcellularLocation>
        <location evidence="1">Cell membrane</location>
        <topology evidence="1">Multi-pass membrane protein</topology>
    </subcellularLocation>
</comment>
<evidence type="ECO:0000256" key="7">
    <source>
        <dbReference type="ARBA" id="ARBA00023065"/>
    </source>
</evidence>
<proteinExistence type="predicted"/>
<feature type="transmembrane region" description="Helical" evidence="10">
    <location>
        <begin position="303"/>
        <end position="326"/>
    </location>
</feature>
<keyword evidence="8 10" id="KW-0472">Membrane</keyword>
<dbReference type="InterPro" id="IPR050222">
    <property type="entry name" value="MATE_MdtK"/>
</dbReference>
<evidence type="ECO:0000256" key="4">
    <source>
        <dbReference type="ARBA" id="ARBA00022475"/>
    </source>
</evidence>
<feature type="transmembrane region" description="Helical" evidence="10">
    <location>
        <begin position="270"/>
        <end position="291"/>
    </location>
</feature>
<keyword evidence="3" id="KW-0050">Antiport</keyword>
<keyword evidence="4" id="KW-1003">Cell membrane</keyword>
<dbReference type="GO" id="GO:0005886">
    <property type="term" value="C:plasma membrane"/>
    <property type="evidence" value="ECO:0007669"/>
    <property type="project" value="UniProtKB-SubCell"/>
</dbReference>
<name>A0A239FK14_EKHLU</name>
<feature type="transmembrane region" description="Helical" evidence="10">
    <location>
        <begin position="406"/>
        <end position="424"/>
    </location>
</feature>
<dbReference type="InterPro" id="IPR002528">
    <property type="entry name" value="MATE_fam"/>
</dbReference>
<dbReference type="EMBL" id="FZPD01000001">
    <property type="protein sequence ID" value="SNS57236.1"/>
    <property type="molecule type" value="Genomic_DNA"/>
</dbReference>
<dbReference type="OrthoDB" id="9780160at2"/>
<feature type="transmembrane region" description="Helical" evidence="10">
    <location>
        <begin position="12"/>
        <end position="34"/>
    </location>
</feature>
<evidence type="ECO:0000256" key="2">
    <source>
        <dbReference type="ARBA" id="ARBA00022448"/>
    </source>
</evidence>
<accession>A0A239FK14</accession>
<dbReference type="RefSeq" id="WP_089355461.1">
    <property type="nucleotide sequence ID" value="NZ_FZPD01000001.1"/>
</dbReference>
<dbReference type="GO" id="GO:0042910">
    <property type="term" value="F:xenobiotic transmembrane transporter activity"/>
    <property type="evidence" value="ECO:0007669"/>
    <property type="project" value="InterPro"/>
</dbReference>
<evidence type="ECO:0000313" key="12">
    <source>
        <dbReference type="Proteomes" id="UP000198393"/>
    </source>
</evidence>
<evidence type="ECO:0000256" key="10">
    <source>
        <dbReference type="SAM" id="Phobius"/>
    </source>
</evidence>
<dbReference type="PANTHER" id="PTHR43298">
    <property type="entry name" value="MULTIDRUG RESISTANCE PROTEIN NORM-RELATED"/>
    <property type="match status" value="1"/>
</dbReference>
<feature type="transmembrane region" description="Helical" evidence="10">
    <location>
        <begin position="239"/>
        <end position="258"/>
    </location>
</feature>
<dbReference type="PIRSF" id="PIRSF006603">
    <property type="entry name" value="DinF"/>
    <property type="match status" value="1"/>
</dbReference>
<keyword evidence="7" id="KW-0406">Ion transport</keyword>
<feature type="transmembrane region" description="Helical" evidence="10">
    <location>
        <begin position="156"/>
        <end position="177"/>
    </location>
</feature>
<reference evidence="11 12" key="1">
    <citation type="submission" date="2017-06" db="EMBL/GenBank/DDBJ databases">
        <authorList>
            <person name="Kim H.J."/>
            <person name="Triplett B.A."/>
        </authorList>
    </citation>
    <scope>NUCLEOTIDE SEQUENCE [LARGE SCALE GENOMIC DNA]</scope>
    <source>
        <strain evidence="11 12">DSM 19307</strain>
    </source>
</reference>
<feature type="transmembrane region" description="Helical" evidence="10">
    <location>
        <begin position="40"/>
        <end position="68"/>
    </location>
</feature>
<protein>
    <recommendedName>
        <fullName evidence="9">Multidrug-efflux transporter</fullName>
    </recommendedName>
</protein>
<feature type="transmembrane region" description="Helical" evidence="10">
    <location>
        <begin position="346"/>
        <end position="367"/>
    </location>
</feature>
<evidence type="ECO:0000313" key="11">
    <source>
        <dbReference type="EMBL" id="SNS57236.1"/>
    </source>
</evidence>
<dbReference type="AlphaFoldDB" id="A0A239FK14"/>
<evidence type="ECO:0000256" key="8">
    <source>
        <dbReference type="ARBA" id="ARBA00023136"/>
    </source>
</evidence>
<evidence type="ECO:0000256" key="5">
    <source>
        <dbReference type="ARBA" id="ARBA00022692"/>
    </source>
</evidence>
<feature type="transmembrane region" description="Helical" evidence="10">
    <location>
        <begin position="189"/>
        <end position="209"/>
    </location>
</feature>